<accession>A0A2B4REL3</accession>
<dbReference type="Gene3D" id="2.60.220.30">
    <property type="match status" value="1"/>
</dbReference>
<dbReference type="InterPro" id="IPR003609">
    <property type="entry name" value="Pan_app"/>
</dbReference>
<evidence type="ECO:0000259" key="3">
    <source>
        <dbReference type="PROSITE" id="PS50948"/>
    </source>
</evidence>
<dbReference type="PROSITE" id="PS50948">
    <property type="entry name" value="PAN"/>
    <property type="match status" value="1"/>
</dbReference>
<dbReference type="OrthoDB" id="8848202at2759"/>
<feature type="domain" description="Apple" evidence="3">
    <location>
        <begin position="58"/>
        <end position="146"/>
    </location>
</feature>
<dbReference type="InterPro" id="IPR001368">
    <property type="entry name" value="TNFR/NGFR_Cys_rich_reg"/>
</dbReference>
<dbReference type="AlphaFoldDB" id="A0A2B4REL3"/>
<reference evidence="5" key="1">
    <citation type="journal article" date="2017" name="bioRxiv">
        <title>Comparative analysis of the genomes of Stylophora pistillata and Acropora digitifera provides evidence for extensive differences between species of corals.</title>
        <authorList>
            <person name="Voolstra C.R."/>
            <person name="Li Y."/>
            <person name="Liew Y.J."/>
            <person name="Baumgarten S."/>
            <person name="Zoccola D."/>
            <person name="Flot J.-F."/>
            <person name="Tambutte S."/>
            <person name="Allemand D."/>
            <person name="Aranda M."/>
        </authorList>
    </citation>
    <scope>NUCLEOTIDE SEQUENCE [LARGE SCALE GENOMIC DNA]</scope>
</reference>
<gene>
    <name evidence="4" type="ORF">AWC38_SpisGene20183</name>
</gene>
<dbReference type="PANTHER" id="PTHR47526:SF3">
    <property type="entry name" value="PHD-TYPE DOMAIN-CONTAINING PROTEIN"/>
    <property type="match status" value="1"/>
</dbReference>
<protein>
    <recommendedName>
        <fullName evidence="6">TNFR-Cys domain-containing protein</fullName>
    </recommendedName>
</protein>
<comment type="caution">
    <text evidence="4">The sequence shown here is derived from an EMBL/GenBank/DDBJ whole genome shotgun (WGS) entry which is preliminary data.</text>
</comment>
<evidence type="ECO:0000313" key="5">
    <source>
        <dbReference type="Proteomes" id="UP000225706"/>
    </source>
</evidence>
<sequence length="736" mass="82946">MQIICNNFIGSGVTAVNFVNIPFSIQAGRFLLVDPLNTGGRHKVSDKPIASILRTRACNAVSRDYYFLVERCLVNRTIEEKHVRNLDDCKLLCYQNDNCVSLNYKKDSDTNPKKNEPVHICKINNATHLKKDGDLTTDANFYYRGSKILMNAKPLANVTRTPRVITHTDRTTARANPDILEMDRIVQILMNVEGNNLVTLMLPAEIPLDHMFVNATLDILEMEEIAQKSYKWIEAKEYPFLHAPPDFLTCCDCCGLGCGEVKCPLCIQDANFEDYAALRNSCLVTTDGGGFKLKRSHNYYFQVQQQLFTLEERNHNDFIVYAIDNKGNAHLVMERILPDVQHWDRVLPKLKAFWRICVLPDVLGRWYTRWCMVEVNQANAARVCREDQHAVELPDGIFTCSDCRECPPGSGVTIPCGSKRTFGTPVECKECATGYYSDSYSSESCKPCSTCSPDEVTIQRQCTSSVMVLSCRTLRCLTHLPNRFAHNFIPAPSFLDNLSPTGLGISTLTNWPAAEGSASEEPKLEHPKQISPGHMLFESTGVEVVTLDSKRSVLQHLPRDLVLHATSDELDFPGLLEDDEFTLSPAITFIISGSLMGPLELQIPHSANMVLSSKEWKIILKELKNNKWVVLSYVKGSGIKEFLPKSNHVSFETDHFATFAVVGHCEERSLPVFKRMKIAESAMKQPCLLYTSNKRVTALQKIREKSSGADLDGLLPSHKFFETFLFVLNIFFLFLL</sequence>
<dbReference type="EMBL" id="LSMT01000632">
    <property type="protein sequence ID" value="PFX15596.1"/>
    <property type="molecule type" value="Genomic_DNA"/>
</dbReference>
<dbReference type="SUPFAM" id="SSF52980">
    <property type="entry name" value="Restriction endonuclease-like"/>
    <property type="match status" value="1"/>
</dbReference>
<evidence type="ECO:0000259" key="2">
    <source>
        <dbReference type="PROSITE" id="PS50050"/>
    </source>
</evidence>
<proteinExistence type="predicted"/>
<dbReference type="InterPro" id="IPR011604">
    <property type="entry name" value="PDDEXK-like_dom_sf"/>
</dbReference>
<dbReference type="PANTHER" id="PTHR47526">
    <property type="entry name" value="ATP-DEPENDENT DNA HELICASE"/>
    <property type="match status" value="1"/>
</dbReference>
<dbReference type="PROSITE" id="PS50050">
    <property type="entry name" value="TNFR_NGFR_2"/>
    <property type="match status" value="1"/>
</dbReference>
<comment type="caution">
    <text evidence="1">Lacks conserved residue(s) required for the propagation of feature annotation.</text>
</comment>
<feature type="repeat" description="TNFR-Cys" evidence="1">
    <location>
        <begin position="430"/>
        <end position="471"/>
    </location>
</feature>
<evidence type="ECO:0000313" key="4">
    <source>
        <dbReference type="EMBL" id="PFX15596.1"/>
    </source>
</evidence>
<dbReference type="Proteomes" id="UP000225706">
    <property type="component" value="Unassembled WGS sequence"/>
</dbReference>
<dbReference type="GO" id="GO:0006281">
    <property type="term" value="P:DNA repair"/>
    <property type="evidence" value="ECO:0007669"/>
    <property type="project" value="UniProtKB-ARBA"/>
</dbReference>
<organism evidence="4 5">
    <name type="scientific">Stylophora pistillata</name>
    <name type="common">Smooth cauliflower coral</name>
    <dbReference type="NCBI Taxonomy" id="50429"/>
    <lineage>
        <taxon>Eukaryota</taxon>
        <taxon>Metazoa</taxon>
        <taxon>Cnidaria</taxon>
        <taxon>Anthozoa</taxon>
        <taxon>Hexacorallia</taxon>
        <taxon>Scleractinia</taxon>
        <taxon>Astrocoeniina</taxon>
        <taxon>Pocilloporidae</taxon>
        <taxon>Stylophora</taxon>
    </lineage>
</organism>
<keyword evidence="5" id="KW-1185">Reference proteome</keyword>
<evidence type="ECO:0008006" key="6">
    <source>
        <dbReference type="Google" id="ProtNLM"/>
    </source>
</evidence>
<dbReference type="Gene3D" id="3.90.320.10">
    <property type="match status" value="1"/>
</dbReference>
<dbReference type="InterPro" id="IPR011335">
    <property type="entry name" value="Restrct_endonuc-II-like"/>
</dbReference>
<feature type="domain" description="TNFR-Cys" evidence="2">
    <location>
        <begin position="430"/>
        <end position="471"/>
    </location>
</feature>
<evidence type="ECO:0000256" key="1">
    <source>
        <dbReference type="PROSITE-ProRule" id="PRU00206"/>
    </source>
</evidence>
<dbReference type="Gene3D" id="2.10.50.10">
    <property type="entry name" value="Tumor Necrosis Factor Receptor, subunit A, domain 2"/>
    <property type="match status" value="1"/>
</dbReference>
<name>A0A2B4REL3_STYPI</name>